<protein>
    <submittedName>
        <fullName evidence="2">Uncharacterized protein</fullName>
    </submittedName>
</protein>
<keyword evidence="1" id="KW-0732">Signal</keyword>
<feature type="chain" id="PRO_5030004916" evidence="1">
    <location>
        <begin position="22"/>
        <end position="154"/>
    </location>
</feature>
<dbReference type="EMBL" id="JSYL01000029">
    <property type="protein sequence ID" value="KIA82314.1"/>
    <property type="molecule type" value="Genomic_DNA"/>
</dbReference>
<dbReference type="RefSeq" id="WP_039355168.1">
    <property type="nucleotide sequence ID" value="NZ_FOLA01000027.1"/>
</dbReference>
<organism evidence="2 3">
    <name type="scientific">Kaistella jeonii</name>
    <dbReference type="NCBI Taxonomy" id="266749"/>
    <lineage>
        <taxon>Bacteria</taxon>
        <taxon>Pseudomonadati</taxon>
        <taxon>Bacteroidota</taxon>
        <taxon>Flavobacteriia</taxon>
        <taxon>Flavobacteriales</taxon>
        <taxon>Weeksellaceae</taxon>
        <taxon>Chryseobacterium group</taxon>
        <taxon>Kaistella</taxon>
    </lineage>
</organism>
<gene>
    <name evidence="2" type="ORF">OA86_15110</name>
</gene>
<accession>A0A0C1F2J2</accession>
<evidence type="ECO:0000256" key="1">
    <source>
        <dbReference type="SAM" id="SignalP"/>
    </source>
</evidence>
<evidence type="ECO:0000313" key="2">
    <source>
        <dbReference type="EMBL" id="KIA82314.1"/>
    </source>
</evidence>
<feature type="signal peptide" evidence="1">
    <location>
        <begin position="1"/>
        <end position="21"/>
    </location>
</feature>
<evidence type="ECO:0000313" key="3">
    <source>
        <dbReference type="Proteomes" id="UP000031473"/>
    </source>
</evidence>
<keyword evidence="3" id="KW-1185">Reference proteome</keyword>
<name>A0A0C1F2J2_9FLAO</name>
<reference evidence="2 3" key="1">
    <citation type="submission" date="2014-10" db="EMBL/GenBank/DDBJ databases">
        <title>Kaistella jeonii genome.</title>
        <authorList>
            <person name="Clayton J.T."/>
            <person name="Newman J.D."/>
        </authorList>
    </citation>
    <scope>NUCLEOTIDE SEQUENCE [LARGE SCALE GENOMIC DNA]</scope>
    <source>
        <strain evidence="2 3">DSM 17048</strain>
    </source>
</reference>
<dbReference type="STRING" id="266749.SAMN05421876_1278"/>
<dbReference type="AlphaFoldDB" id="A0A0C1F2J2"/>
<dbReference type="Proteomes" id="UP000031473">
    <property type="component" value="Unassembled WGS sequence"/>
</dbReference>
<comment type="caution">
    <text evidence="2">The sequence shown here is derived from an EMBL/GenBank/DDBJ whole genome shotgun (WGS) entry which is preliminary data.</text>
</comment>
<sequence length="154" mass="17435">MKKTILLLLLFLVSTSNKLMSQNLSIDETLKYIANNSSTYFNVDSEGFIYNDRYKFHASEVSASTHMNTAVKIICTPIHVPGPIGGVTDQKICIQCLKRDCYTNGSSRSPSTNEIYINVDSSYDQNRLYNAINHLIKKVAEKYPRRSNNDPFAK</sequence>
<proteinExistence type="predicted"/>